<feature type="chain" id="PRO_5039128390" evidence="2">
    <location>
        <begin position="21"/>
        <end position="149"/>
    </location>
</feature>
<dbReference type="EMBL" id="BONY01000019">
    <property type="protein sequence ID" value="GIH05464.1"/>
    <property type="molecule type" value="Genomic_DNA"/>
</dbReference>
<evidence type="ECO:0000256" key="2">
    <source>
        <dbReference type="SAM" id="SignalP"/>
    </source>
</evidence>
<keyword evidence="4" id="KW-1185">Reference proteome</keyword>
<feature type="transmembrane region" description="Helical" evidence="1">
    <location>
        <begin position="105"/>
        <end position="129"/>
    </location>
</feature>
<evidence type="ECO:0000256" key="1">
    <source>
        <dbReference type="SAM" id="Phobius"/>
    </source>
</evidence>
<keyword evidence="1" id="KW-0472">Membrane</keyword>
<keyword evidence="1" id="KW-1133">Transmembrane helix</keyword>
<evidence type="ECO:0000313" key="3">
    <source>
        <dbReference type="EMBL" id="GIH05464.1"/>
    </source>
</evidence>
<feature type="transmembrane region" description="Helical" evidence="1">
    <location>
        <begin position="58"/>
        <end position="77"/>
    </location>
</feature>
<feature type="transmembrane region" description="Helical" evidence="1">
    <location>
        <begin position="34"/>
        <end position="53"/>
    </location>
</feature>
<feature type="signal peptide" evidence="2">
    <location>
        <begin position="1"/>
        <end position="20"/>
    </location>
</feature>
<protein>
    <submittedName>
        <fullName evidence="3">Uncharacterized protein</fullName>
    </submittedName>
</protein>
<sequence>MFKRFFQVACCLAALLAALAIVPSLDSPGSPATWPIYLAGSIVLGLDAIAPILLKGRLVWAAIALATLTGTGLGLLARQIEQCCPLALGYPYSWILDRDGWSLNIYLLGLDLLFWLCAAAAAAGLILGIRHLLTTRLPRPDTAPTRTRC</sequence>
<evidence type="ECO:0000313" key="4">
    <source>
        <dbReference type="Proteomes" id="UP000612899"/>
    </source>
</evidence>
<accession>A0A8J3Q8M2</accession>
<comment type="caution">
    <text evidence="3">The sequence shown here is derived from an EMBL/GenBank/DDBJ whole genome shotgun (WGS) entry which is preliminary data.</text>
</comment>
<organism evidence="3 4">
    <name type="scientific">Rhizocola hellebori</name>
    <dbReference type="NCBI Taxonomy" id="1392758"/>
    <lineage>
        <taxon>Bacteria</taxon>
        <taxon>Bacillati</taxon>
        <taxon>Actinomycetota</taxon>
        <taxon>Actinomycetes</taxon>
        <taxon>Micromonosporales</taxon>
        <taxon>Micromonosporaceae</taxon>
        <taxon>Rhizocola</taxon>
    </lineage>
</organism>
<dbReference type="Proteomes" id="UP000612899">
    <property type="component" value="Unassembled WGS sequence"/>
</dbReference>
<dbReference type="AlphaFoldDB" id="A0A8J3Q8M2"/>
<proteinExistence type="predicted"/>
<gene>
    <name evidence="3" type="ORF">Rhe02_35310</name>
</gene>
<keyword evidence="1" id="KW-0812">Transmembrane</keyword>
<reference evidence="3" key="1">
    <citation type="submission" date="2021-01" db="EMBL/GenBank/DDBJ databases">
        <title>Whole genome shotgun sequence of Rhizocola hellebori NBRC 109834.</title>
        <authorList>
            <person name="Komaki H."/>
            <person name="Tamura T."/>
        </authorList>
    </citation>
    <scope>NUCLEOTIDE SEQUENCE</scope>
    <source>
        <strain evidence="3">NBRC 109834</strain>
    </source>
</reference>
<name>A0A8J3Q8M2_9ACTN</name>
<dbReference type="RefSeq" id="WP_203909311.1">
    <property type="nucleotide sequence ID" value="NZ_BONY01000019.1"/>
</dbReference>
<keyword evidence="2" id="KW-0732">Signal</keyword>